<gene>
    <name evidence="2" type="ORF">M378DRAFT_171586</name>
</gene>
<keyword evidence="1" id="KW-1133">Transmembrane helix</keyword>
<dbReference type="HOGENOM" id="CLU_2694364_0_0_1"/>
<keyword evidence="3" id="KW-1185">Reference proteome</keyword>
<protein>
    <submittedName>
        <fullName evidence="2">Uncharacterized protein</fullName>
    </submittedName>
</protein>
<keyword evidence="1" id="KW-0472">Membrane</keyword>
<sequence length="74" mass="7935">MSQEGYGDYHAGRTVQTSCKRRGLVVPVLLQSVLQARKDTRATVVVAAITLMAMNIATGYSASGVLLWTVLPNV</sequence>
<evidence type="ECO:0000256" key="1">
    <source>
        <dbReference type="SAM" id="Phobius"/>
    </source>
</evidence>
<feature type="non-terminal residue" evidence="2">
    <location>
        <position position="74"/>
    </location>
</feature>
<dbReference type="InParanoid" id="A0A0C2SU81"/>
<keyword evidence="1" id="KW-0812">Transmembrane</keyword>
<feature type="transmembrane region" description="Helical" evidence="1">
    <location>
        <begin position="44"/>
        <end position="71"/>
    </location>
</feature>
<organism evidence="2 3">
    <name type="scientific">Amanita muscaria (strain Koide BX008)</name>
    <dbReference type="NCBI Taxonomy" id="946122"/>
    <lineage>
        <taxon>Eukaryota</taxon>
        <taxon>Fungi</taxon>
        <taxon>Dikarya</taxon>
        <taxon>Basidiomycota</taxon>
        <taxon>Agaricomycotina</taxon>
        <taxon>Agaricomycetes</taxon>
        <taxon>Agaricomycetidae</taxon>
        <taxon>Agaricales</taxon>
        <taxon>Pluteineae</taxon>
        <taxon>Amanitaceae</taxon>
        <taxon>Amanita</taxon>
    </lineage>
</organism>
<dbReference type="EMBL" id="KN818364">
    <property type="protein sequence ID" value="KIL57594.1"/>
    <property type="molecule type" value="Genomic_DNA"/>
</dbReference>
<reference evidence="2 3" key="1">
    <citation type="submission" date="2014-04" db="EMBL/GenBank/DDBJ databases">
        <title>Evolutionary Origins and Diversification of the Mycorrhizal Mutualists.</title>
        <authorList>
            <consortium name="DOE Joint Genome Institute"/>
            <consortium name="Mycorrhizal Genomics Consortium"/>
            <person name="Kohler A."/>
            <person name="Kuo A."/>
            <person name="Nagy L.G."/>
            <person name="Floudas D."/>
            <person name="Copeland A."/>
            <person name="Barry K.W."/>
            <person name="Cichocki N."/>
            <person name="Veneault-Fourrey C."/>
            <person name="LaButti K."/>
            <person name="Lindquist E.A."/>
            <person name="Lipzen A."/>
            <person name="Lundell T."/>
            <person name="Morin E."/>
            <person name="Murat C."/>
            <person name="Riley R."/>
            <person name="Ohm R."/>
            <person name="Sun H."/>
            <person name="Tunlid A."/>
            <person name="Henrissat B."/>
            <person name="Grigoriev I.V."/>
            <person name="Hibbett D.S."/>
            <person name="Martin F."/>
        </authorList>
    </citation>
    <scope>NUCLEOTIDE SEQUENCE [LARGE SCALE GENOMIC DNA]</scope>
    <source>
        <strain evidence="2 3">Koide BX008</strain>
    </source>
</reference>
<evidence type="ECO:0000313" key="3">
    <source>
        <dbReference type="Proteomes" id="UP000054549"/>
    </source>
</evidence>
<accession>A0A0C2SU81</accession>
<evidence type="ECO:0000313" key="2">
    <source>
        <dbReference type="EMBL" id="KIL57594.1"/>
    </source>
</evidence>
<dbReference type="AlphaFoldDB" id="A0A0C2SU81"/>
<name>A0A0C2SU81_AMAMK</name>
<dbReference type="Proteomes" id="UP000054549">
    <property type="component" value="Unassembled WGS sequence"/>
</dbReference>
<proteinExistence type="predicted"/>